<dbReference type="EMBL" id="DS268111">
    <property type="protein sequence ID" value="KMM68707.1"/>
    <property type="molecule type" value="Genomic_DNA"/>
</dbReference>
<reference evidence="2" key="3">
    <citation type="journal article" date="2010" name="Genome Res.">
        <title>Population genomic sequencing of Coccidioides fungi reveals recent hybridization and transposon control.</title>
        <authorList>
            <person name="Neafsey D.E."/>
            <person name="Barker B.M."/>
            <person name="Sharpton T.J."/>
            <person name="Stajich J.E."/>
            <person name="Park D.J."/>
            <person name="Whiston E."/>
            <person name="Hung C.-Y."/>
            <person name="McMahan C."/>
            <person name="White J."/>
            <person name="Sykes S."/>
            <person name="Heiman D."/>
            <person name="Young S."/>
            <person name="Zeng Q."/>
            <person name="Abouelleil A."/>
            <person name="Aftuck L."/>
            <person name="Bessette D."/>
            <person name="Brown A."/>
            <person name="FitzGerald M."/>
            <person name="Lui A."/>
            <person name="Macdonald J.P."/>
            <person name="Priest M."/>
            <person name="Orbach M.J."/>
            <person name="Galgiani J.N."/>
            <person name="Kirkland T.N."/>
            <person name="Cole G.T."/>
            <person name="Birren B.W."/>
            <person name="Henn M.R."/>
            <person name="Taylor J.W."/>
            <person name="Rounsley S.D."/>
        </authorList>
    </citation>
    <scope>NUCLEOTIDE SEQUENCE [LARGE SCALE GENOMIC DNA]</scope>
    <source>
        <strain evidence="2">RMSCC 3488</strain>
    </source>
</reference>
<reference evidence="1 2" key="1">
    <citation type="submission" date="2007-06" db="EMBL/GenBank/DDBJ databases">
        <title>The Genome Sequence of Coccidioides posadasii RMSCC_3488.</title>
        <authorList>
            <consortium name="Coccidioides Genome Resources Consortium"/>
            <consortium name="The Broad Institute Genome Sequencing Platform"/>
            <person name="Henn M.R."/>
            <person name="Sykes S."/>
            <person name="Young S."/>
            <person name="Jaffe D."/>
            <person name="Berlin A."/>
            <person name="Alvarez P."/>
            <person name="Butler J."/>
            <person name="Gnerre S."/>
            <person name="Grabherr M."/>
            <person name="Mauceli E."/>
            <person name="Brockman W."/>
            <person name="Kodira C."/>
            <person name="Alvarado L."/>
            <person name="Zeng Q."/>
            <person name="Crawford M."/>
            <person name="Antoine C."/>
            <person name="Devon K."/>
            <person name="Galgiani J."/>
            <person name="Orsborn K."/>
            <person name="Lewis M.L."/>
            <person name="Nusbaum C."/>
            <person name="Galagan J."/>
            <person name="Birren B."/>
        </authorList>
    </citation>
    <scope>NUCLEOTIDE SEQUENCE [LARGE SCALE GENOMIC DNA]</scope>
    <source>
        <strain evidence="1 2">RMSCC 3488</strain>
    </source>
</reference>
<dbReference type="OrthoDB" id="4188416at2759"/>
<sequence length="194" mass="21974">MVNPRQAFPAWYYRLHALTIKEDRDVIPEDFDEDLSSLSSLSLDSGADDDEDDVVDRDDTVSIRSYNGLDADYYHELKADRKARKLELKEIRERNQQFKDSQRTFDQDKEREVQGMYDSLKNAKRVSRLSNRKEQARTQLAKGLAFGVVAAPAAAAFAGINYLQNIFVDPGEPTRILGSRLGVCQHLSGALVFS</sequence>
<proteinExistence type="predicted"/>
<name>A0A0J6IAQ1_COCPO</name>
<organism evidence="1 2">
    <name type="scientific">Coccidioides posadasii RMSCC 3488</name>
    <dbReference type="NCBI Taxonomy" id="454284"/>
    <lineage>
        <taxon>Eukaryota</taxon>
        <taxon>Fungi</taxon>
        <taxon>Dikarya</taxon>
        <taxon>Ascomycota</taxon>
        <taxon>Pezizomycotina</taxon>
        <taxon>Eurotiomycetes</taxon>
        <taxon>Eurotiomycetidae</taxon>
        <taxon>Onygenales</taxon>
        <taxon>Onygenaceae</taxon>
        <taxon>Coccidioides</taxon>
    </lineage>
</organism>
<dbReference type="Proteomes" id="UP000054567">
    <property type="component" value="Unassembled WGS sequence"/>
</dbReference>
<evidence type="ECO:0000313" key="1">
    <source>
        <dbReference type="EMBL" id="KMM68707.1"/>
    </source>
</evidence>
<protein>
    <submittedName>
        <fullName evidence="1">Uncharacterized protein</fullName>
    </submittedName>
</protein>
<reference evidence="2" key="2">
    <citation type="journal article" date="2009" name="Genome Res.">
        <title>Comparative genomic analyses of the human fungal pathogens Coccidioides and their relatives.</title>
        <authorList>
            <person name="Sharpton T.J."/>
            <person name="Stajich J.E."/>
            <person name="Rounsley S.D."/>
            <person name="Gardner M.J."/>
            <person name="Wortman J.R."/>
            <person name="Jordar V.S."/>
            <person name="Maiti R."/>
            <person name="Kodira C.D."/>
            <person name="Neafsey D.E."/>
            <person name="Zeng Q."/>
            <person name="Hung C.-Y."/>
            <person name="McMahan C."/>
            <person name="Muszewska A."/>
            <person name="Grynberg M."/>
            <person name="Mandel M.A."/>
            <person name="Kellner E.M."/>
            <person name="Barker B.M."/>
            <person name="Galgiani J.N."/>
            <person name="Orbach M.J."/>
            <person name="Kirkland T.N."/>
            <person name="Cole G.T."/>
            <person name="Henn M.R."/>
            <person name="Birren B.W."/>
            <person name="Taylor J.W."/>
        </authorList>
    </citation>
    <scope>NUCLEOTIDE SEQUENCE [LARGE SCALE GENOMIC DNA]</scope>
    <source>
        <strain evidence="2">RMSCC 3488</strain>
    </source>
</reference>
<dbReference type="AlphaFoldDB" id="A0A0J6IAQ1"/>
<gene>
    <name evidence="1" type="ORF">CPAG_05031</name>
</gene>
<dbReference type="VEuPathDB" id="FungiDB:CPAG_05031"/>
<evidence type="ECO:0000313" key="2">
    <source>
        <dbReference type="Proteomes" id="UP000054567"/>
    </source>
</evidence>
<accession>A0A0J6IAQ1</accession>